<dbReference type="InterPro" id="IPR035948">
    <property type="entry name" value="YwqG-like_sf"/>
</dbReference>
<evidence type="ECO:0000313" key="1">
    <source>
        <dbReference type="EMBL" id="MBO1883770.1"/>
    </source>
</evidence>
<proteinExistence type="predicted"/>
<dbReference type="Gene3D" id="2.30.320.10">
    <property type="entry name" value="YwqG-like"/>
    <property type="match status" value="1"/>
</dbReference>
<name>A0ABS3PWR0_9FLAO</name>
<accession>A0ABS3PWR0</accession>
<evidence type="ECO:0000313" key="2">
    <source>
        <dbReference type="Proteomes" id="UP000681610"/>
    </source>
</evidence>
<dbReference type="Pfam" id="PF09234">
    <property type="entry name" value="DUF1963"/>
    <property type="match status" value="1"/>
</dbReference>
<dbReference type="InterPro" id="IPR015315">
    <property type="entry name" value="DUF1963"/>
</dbReference>
<dbReference type="PANTHER" id="PTHR36436:SF6">
    <property type="entry name" value="SLL5081 PROTEIN"/>
    <property type="match status" value="1"/>
</dbReference>
<keyword evidence="2" id="KW-1185">Reference proteome</keyword>
<dbReference type="EMBL" id="JAGDYP010000003">
    <property type="protein sequence ID" value="MBO1883770.1"/>
    <property type="molecule type" value="Genomic_DNA"/>
</dbReference>
<comment type="caution">
    <text evidence="1">The sequence shown here is derived from an EMBL/GenBank/DDBJ whole genome shotgun (WGS) entry which is preliminary data.</text>
</comment>
<organism evidence="1 2">
    <name type="scientific">Capnocytophaga bilenii</name>
    <dbReference type="NCBI Taxonomy" id="2819369"/>
    <lineage>
        <taxon>Bacteria</taxon>
        <taxon>Pseudomonadati</taxon>
        <taxon>Bacteroidota</taxon>
        <taxon>Flavobacteriia</taxon>
        <taxon>Flavobacteriales</taxon>
        <taxon>Flavobacteriaceae</taxon>
        <taxon>Capnocytophaga</taxon>
    </lineage>
</organism>
<dbReference type="Proteomes" id="UP000681610">
    <property type="component" value="Unassembled WGS sequence"/>
</dbReference>
<dbReference type="PANTHER" id="PTHR36436">
    <property type="entry name" value="SLL5081 PROTEIN"/>
    <property type="match status" value="1"/>
</dbReference>
<dbReference type="SUPFAM" id="SSF103032">
    <property type="entry name" value="Hypothetical protein YwqG"/>
    <property type="match status" value="1"/>
</dbReference>
<dbReference type="RefSeq" id="WP_208058382.1">
    <property type="nucleotide sequence ID" value="NZ_JAGDYP010000003.1"/>
</dbReference>
<gene>
    <name evidence="1" type="ORF">J4N46_04890</name>
</gene>
<sequence length="286" mass="32802">MGIWQWIEKIFGDGEDGLTEKQLIRLENFAEAVKTATAREVIHIEAQPSTDLAITDSKFGGVPYLPQGAALPTARNGKPLFMLAQINCEQLPENSIYPKKGLLQIWVAANGKYCGNQYNPYSPNTQRVIYYPTLDEATNYDDFKQLYQFEGKPLPFAPTQAYRLSFNKGVDTFSYENLRFNHSLLPLWQKHFGERRDHFRLLPERVEEKLRKLLPPSPRVHRIGGYSDVEDMVEAIDNNGLPKILLLRIDTDEKIGIHCRDNDSVNFLIGKEDFEALDFSRVQHSI</sequence>
<reference evidence="1 2" key="1">
    <citation type="submission" date="2021-03" db="EMBL/GenBank/DDBJ databases">
        <title>Isolation and description of Capnocytophaga bilenii sp. nov., a novel Capnocytophaga species, isolated from a gingivitis subject.</title>
        <authorList>
            <person name="Antezack A."/>
            <person name="Monnet-Corti V."/>
            <person name="La Scola B."/>
        </authorList>
    </citation>
    <scope>NUCLEOTIDE SEQUENCE [LARGE SCALE GENOMIC DNA]</scope>
    <source>
        <strain evidence="1 2">Marseille-Q4570</strain>
    </source>
</reference>
<protein>
    <submittedName>
        <fullName evidence="1">DUF1963 domain-containing protein</fullName>
    </submittedName>
</protein>